<comment type="similarity">
    <text evidence="1">Belongs to the 'GDSL' lipolytic enzyme family.</text>
</comment>
<keyword evidence="3" id="KW-0732">Signal</keyword>
<evidence type="ECO:0000256" key="2">
    <source>
        <dbReference type="ARBA" id="ARBA00022801"/>
    </source>
</evidence>
<comment type="caution">
    <text evidence="5">The sequence shown here is derived from an EMBL/GenBank/DDBJ whole genome shotgun (WGS) entry which is preliminary data.</text>
</comment>
<dbReference type="Proteomes" id="UP001218788">
    <property type="component" value="Unassembled WGS sequence"/>
</dbReference>
<evidence type="ECO:0000256" key="3">
    <source>
        <dbReference type="SAM" id="SignalP"/>
    </source>
</evidence>
<reference evidence="5 6" key="1">
    <citation type="submission" date="2022-10" db="EMBL/GenBank/DDBJ databases">
        <title>Alteromonas sp. chi3 Genome sequencing.</title>
        <authorList>
            <person name="Park S."/>
        </authorList>
    </citation>
    <scope>NUCLEOTIDE SEQUENCE [LARGE SCALE GENOMIC DNA]</scope>
    <source>
        <strain evidence="6">chi3</strain>
    </source>
</reference>
<gene>
    <name evidence="5" type="ORF">OIK42_00590</name>
</gene>
<dbReference type="SUPFAM" id="SSF52266">
    <property type="entry name" value="SGNH hydrolase"/>
    <property type="match status" value="1"/>
</dbReference>
<dbReference type="PANTHER" id="PTHR43695">
    <property type="entry name" value="PUTATIVE (AFU_ORTHOLOGUE AFUA_2G17250)-RELATED"/>
    <property type="match status" value="1"/>
</dbReference>
<keyword evidence="6" id="KW-1185">Reference proteome</keyword>
<dbReference type="Pfam" id="PF13472">
    <property type="entry name" value="Lipase_GDSL_2"/>
    <property type="match status" value="1"/>
</dbReference>
<name>A0ABT5KWV5_9ALTE</name>
<sequence length="387" mass="42161">MTNSVRYTALYSLLTILMVSVTTACSHSLPVAKSGNNANQSVALGPDELAAQCSQDNDGIPVRCDIDVKGVNPPAFYAVNIEFATPGPFRVYAESRRLMADSEISGAADTVSFIVNTRQPDGQPIQPDAYQGTPGLTLWFAAGFDSIKRITVAPAASSQTPFTAASNRAPDYKRLFILGDSTVCDQNPQWHKPVGERYSGWGQVLPAYLNNDIAVVNYADSGEGSEAFNVIDGALFAPVAAQLRRGDMVLIQLGHNDKTTSHELYTQRISALVEYIKQRRASPVLISPMVRNVNVALSKQHLWPQLDVRAALLAISQQQGIPYIDLMAHSHEWVTTLGQDAAQAYFVLNDRTHSNEAGAHVFAQMLIKAAMQQQLPLAQYTNTAQQQ</sequence>
<dbReference type="InterPro" id="IPR037459">
    <property type="entry name" value="RhgT-like"/>
</dbReference>
<dbReference type="EMBL" id="JAQQXP010000001">
    <property type="protein sequence ID" value="MDC8829244.1"/>
    <property type="molecule type" value="Genomic_DNA"/>
</dbReference>
<dbReference type="InterPro" id="IPR036514">
    <property type="entry name" value="SGNH_hydro_sf"/>
</dbReference>
<dbReference type="InterPro" id="IPR013830">
    <property type="entry name" value="SGNH_hydro"/>
</dbReference>
<dbReference type="PROSITE" id="PS51257">
    <property type="entry name" value="PROKAR_LIPOPROTEIN"/>
    <property type="match status" value="1"/>
</dbReference>
<evidence type="ECO:0000259" key="4">
    <source>
        <dbReference type="Pfam" id="PF13472"/>
    </source>
</evidence>
<feature type="signal peptide" evidence="3">
    <location>
        <begin position="1"/>
        <end position="24"/>
    </location>
</feature>
<evidence type="ECO:0000313" key="6">
    <source>
        <dbReference type="Proteomes" id="UP001218788"/>
    </source>
</evidence>
<proteinExistence type="inferred from homology"/>
<dbReference type="PANTHER" id="PTHR43695:SF1">
    <property type="entry name" value="RHAMNOGALACTURONAN ACETYLESTERASE"/>
    <property type="match status" value="1"/>
</dbReference>
<feature type="domain" description="SGNH hydrolase-type esterase" evidence="4">
    <location>
        <begin position="178"/>
        <end position="359"/>
    </location>
</feature>
<accession>A0ABT5KWV5</accession>
<dbReference type="RefSeq" id="WP_273637615.1">
    <property type="nucleotide sequence ID" value="NZ_JAQQXP010000001.1"/>
</dbReference>
<evidence type="ECO:0000256" key="1">
    <source>
        <dbReference type="ARBA" id="ARBA00008668"/>
    </source>
</evidence>
<organism evidence="5 6">
    <name type="scientific">Alteromonas gilva</name>
    <dbReference type="NCBI Taxonomy" id="2987522"/>
    <lineage>
        <taxon>Bacteria</taxon>
        <taxon>Pseudomonadati</taxon>
        <taxon>Pseudomonadota</taxon>
        <taxon>Gammaproteobacteria</taxon>
        <taxon>Alteromonadales</taxon>
        <taxon>Alteromonadaceae</taxon>
        <taxon>Alteromonas/Salinimonas group</taxon>
        <taxon>Alteromonas</taxon>
    </lineage>
</organism>
<feature type="chain" id="PRO_5047057989" evidence="3">
    <location>
        <begin position="25"/>
        <end position="387"/>
    </location>
</feature>
<evidence type="ECO:0000313" key="5">
    <source>
        <dbReference type="EMBL" id="MDC8829244.1"/>
    </source>
</evidence>
<dbReference type="Gene3D" id="3.40.50.1110">
    <property type="entry name" value="SGNH hydrolase"/>
    <property type="match status" value="1"/>
</dbReference>
<protein>
    <submittedName>
        <fullName evidence="5">GDSL-type esterase/lipase family protein</fullName>
    </submittedName>
</protein>
<keyword evidence="2" id="KW-0378">Hydrolase</keyword>